<evidence type="ECO:0000313" key="1">
    <source>
        <dbReference type="EMBL" id="GME94327.1"/>
    </source>
</evidence>
<dbReference type="EMBL" id="BSXV01001919">
    <property type="protein sequence ID" value="GME94327.1"/>
    <property type="molecule type" value="Genomic_DNA"/>
</dbReference>
<sequence>MNQNQIDELTKINKYLINDFLNNDKDELINEFNQFIKEYYITKSNTGANDLSKGDDDDDEYGIVYVTGDKYYWLTILSIKYIRHNLKDNIPIELFMPYYDIKDELICNTINSIYGNIKCSFFSNYISKTMIDNFDKGYQYKSLALLLTRFKNSLYLDSDNFLIIKPKKLFNSEIFNRNGLILWPDFWKRSTHPNFYKFTNLIKNNKKNSIIDYPSVESGQILINKSNHIKTLILSYYYNFYGPSHYYPIFNQGFPGEGDKETLFLSSKIIDENVYLIKNSRTKILGYQEQITNKFFGQCILQKNPENLNEFAFLHCNYPKLFLLNDNEINLINSNNKNDKIELNNNLNDDKNLNFKNEINNSLNRRNLRIFRNAKSEINSENSNSKNINQSIDIDIELKIWENFKLILNEDFVNYKDNFQFLKIYNNDYVNKKIDKKINFLLSNKY</sequence>
<comment type="caution">
    <text evidence="1">The sequence shown here is derived from an EMBL/GenBank/DDBJ whole genome shotgun (WGS) entry which is preliminary data.</text>
</comment>
<keyword evidence="2" id="KW-1185">Reference proteome</keyword>
<dbReference type="Proteomes" id="UP001165101">
    <property type="component" value="Unassembled WGS sequence"/>
</dbReference>
<organism evidence="1 2">
    <name type="scientific">Candida boidinii</name>
    <name type="common">Yeast</name>
    <dbReference type="NCBI Taxonomy" id="5477"/>
    <lineage>
        <taxon>Eukaryota</taxon>
        <taxon>Fungi</taxon>
        <taxon>Dikarya</taxon>
        <taxon>Ascomycota</taxon>
        <taxon>Saccharomycotina</taxon>
        <taxon>Pichiomycetes</taxon>
        <taxon>Pichiales</taxon>
        <taxon>Pichiaceae</taxon>
        <taxon>Ogataea</taxon>
        <taxon>Ogataea/Candida clade</taxon>
    </lineage>
</organism>
<proteinExistence type="predicted"/>
<name>A0ACB5TTE5_CANBO</name>
<gene>
    <name evidence="1" type="ORF">Cboi01_000347900</name>
</gene>
<evidence type="ECO:0000313" key="2">
    <source>
        <dbReference type="Proteomes" id="UP001165101"/>
    </source>
</evidence>
<reference evidence="1" key="1">
    <citation type="submission" date="2023-04" db="EMBL/GenBank/DDBJ databases">
        <title>Candida boidinii NBRC 1967.</title>
        <authorList>
            <person name="Ichikawa N."/>
            <person name="Sato H."/>
            <person name="Tonouchi N."/>
        </authorList>
    </citation>
    <scope>NUCLEOTIDE SEQUENCE</scope>
    <source>
        <strain evidence="1">NBRC 1967</strain>
    </source>
</reference>
<protein>
    <submittedName>
        <fullName evidence="1">Unnamed protein product</fullName>
    </submittedName>
</protein>
<accession>A0ACB5TTE5</accession>